<comment type="caution">
    <text evidence="3">The sequence shown here is derived from an EMBL/GenBank/DDBJ whole genome shotgun (WGS) entry which is preliminary data.</text>
</comment>
<dbReference type="SUPFAM" id="SSF116726">
    <property type="entry name" value="TrkA C-terminal domain-like"/>
    <property type="match status" value="1"/>
</dbReference>
<feature type="transmembrane region" description="Helical" evidence="1">
    <location>
        <begin position="92"/>
        <end position="117"/>
    </location>
</feature>
<evidence type="ECO:0000259" key="2">
    <source>
        <dbReference type="PROSITE" id="PS51202"/>
    </source>
</evidence>
<dbReference type="InterPro" id="IPR006037">
    <property type="entry name" value="RCK_C"/>
</dbReference>
<keyword evidence="4" id="KW-1185">Reference proteome</keyword>
<feature type="transmembrane region" description="Helical" evidence="1">
    <location>
        <begin position="62"/>
        <end position="86"/>
    </location>
</feature>
<dbReference type="Pfam" id="PF02080">
    <property type="entry name" value="TrkA_C"/>
    <property type="match status" value="1"/>
</dbReference>
<dbReference type="GO" id="GO:0006813">
    <property type="term" value="P:potassium ion transport"/>
    <property type="evidence" value="ECO:0007669"/>
    <property type="project" value="InterPro"/>
</dbReference>
<gene>
    <name evidence="3" type="ORF">H7C18_31325</name>
</gene>
<dbReference type="PROSITE" id="PS51202">
    <property type="entry name" value="RCK_C"/>
    <property type="match status" value="1"/>
</dbReference>
<feature type="transmembrane region" description="Helical" evidence="1">
    <location>
        <begin position="6"/>
        <end position="24"/>
    </location>
</feature>
<evidence type="ECO:0000313" key="4">
    <source>
        <dbReference type="Proteomes" id="UP000564644"/>
    </source>
</evidence>
<reference evidence="3 4" key="1">
    <citation type="submission" date="2020-08" db="EMBL/GenBank/DDBJ databases">
        <title>Cohnella phylogeny.</title>
        <authorList>
            <person name="Dunlap C."/>
        </authorList>
    </citation>
    <scope>NUCLEOTIDE SEQUENCE [LARGE SCALE GENOMIC DNA]</scope>
    <source>
        <strain evidence="3 4">CBP 2801</strain>
    </source>
</reference>
<feature type="domain" description="RCK C-terminal" evidence="2">
    <location>
        <begin position="134"/>
        <end position="219"/>
    </location>
</feature>
<keyword evidence="1" id="KW-0472">Membrane</keyword>
<organism evidence="3 4">
    <name type="scientific">Cohnella zeiphila</name>
    <dbReference type="NCBI Taxonomy" id="2761120"/>
    <lineage>
        <taxon>Bacteria</taxon>
        <taxon>Bacillati</taxon>
        <taxon>Bacillota</taxon>
        <taxon>Bacilli</taxon>
        <taxon>Bacillales</taxon>
        <taxon>Paenibacillaceae</taxon>
        <taxon>Cohnella</taxon>
    </lineage>
</organism>
<protein>
    <submittedName>
        <fullName evidence="3">TrkA C-terminal domain-containing protein</fullName>
    </submittedName>
</protein>
<keyword evidence="1" id="KW-0812">Transmembrane</keyword>
<accession>A0A7X0SSN3</accession>
<sequence length="235" mass="25897">MAIIAVYLAIVMLVIEISVVLVEATGLERRVARFQVVSLLTGTGFTTQESELILGHPVRRRIGIFLILFGAFSLAVVISIMSSLLIRDFRLARLAAAAAVLLAALLGLRTPAAGRWLNNRMSGRFRMTFEIHELSVEEALLFSGDDAFLDIPIGPDSPLRGRTLSGLSESQGDLNVLVLKRGTVMIRDRRLDTELEAGDVLYVYGDRAAIAQAFERDIAYKKKLQEDEKQAQTPL</sequence>
<dbReference type="EMBL" id="JACJVO010000048">
    <property type="protein sequence ID" value="MBB6735410.1"/>
    <property type="molecule type" value="Genomic_DNA"/>
</dbReference>
<name>A0A7X0SSN3_9BACL</name>
<proteinExistence type="predicted"/>
<evidence type="ECO:0000256" key="1">
    <source>
        <dbReference type="SAM" id="Phobius"/>
    </source>
</evidence>
<dbReference type="Proteomes" id="UP000564644">
    <property type="component" value="Unassembled WGS sequence"/>
</dbReference>
<dbReference type="GO" id="GO:0008324">
    <property type="term" value="F:monoatomic cation transmembrane transporter activity"/>
    <property type="evidence" value="ECO:0007669"/>
    <property type="project" value="InterPro"/>
</dbReference>
<keyword evidence="1" id="KW-1133">Transmembrane helix</keyword>
<evidence type="ECO:0000313" key="3">
    <source>
        <dbReference type="EMBL" id="MBB6735410.1"/>
    </source>
</evidence>
<dbReference type="RefSeq" id="WP_185133064.1">
    <property type="nucleotide sequence ID" value="NZ_JACJVO010000048.1"/>
</dbReference>
<dbReference type="AlphaFoldDB" id="A0A7X0SSN3"/>
<dbReference type="Gene3D" id="3.30.70.1450">
    <property type="entry name" value="Regulator of K+ conductance, C-terminal domain"/>
    <property type="match status" value="1"/>
</dbReference>
<dbReference type="InterPro" id="IPR036721">
    <property type="entry name" value="RCK_C_sf"/>
</dbReference>